<dbReference type="PANTHER" id="PTHR12121:SF36">
    <property type="entry name" value="ENDONUCLEASE_EXONUCLEASE_PHOSPHATASE DOMAIN-CONTAINING PROTEIN"/>
    <property type="match status" value="1"/>
</dbReference>
<dbReference type="InterPro" id="IPR005135">
    <property type="entry name" value="Endo/exonuclease/phosphatase"/>
</dbReference>
<gene>
    <name evidence="2" type="ORF">SUNI508_07836</name>
</gene>
<dbReference type="PANTHER" id="PTHR12121">
    <property type="entry name" value="CARBON CATABOLITE REPRESSOR PROTEIN 4"/>
    <property type="match status" value="1"/>
</dbReference>
<reference evidence="2 3" key="1">
    <citation type="journal article" date="2024" name="J. Plant Pathol.">
        <title>Sequence and assembly of the genome of Seiridium unicorne, isolate CBS 538.82, causal agent of cypress canker disease.</title>
        <authorList>
            <person name="Scali E."/>
            <person name="Rocca G.D."/>
            <person name="Danti R."/>
            <person name="Garbelotto M."/>
            <person name="Barberini S."/>
            <person name="Baroncelli R."/>
            <person name="Emiliani G."/>
        </authorList>
    </citation>
    <scope>NUCLEOTIDE SEQUENCE [LARGE SCALE GENOMIC DNA]</scope>
    <source>
        <strain evidence="2 3">BM-138-508</strain>
    </source>
</reference>
<proteinExistence type="predicted"/>
<keyword evidence="3" id="KW-1185">Reference proteome</keyword>
<name>A0ABR2UV68_9PEZI</name>
<accession>A0ABR2UV68</accession>
<sequence length="415" mass="46654">MSRTPHERVTAVTSAGGSLEKKFMPTRSMGCEECGKCLKSRVYLYTWAHSKERVELLRNKLHSDSESHKVPAMMALWNPLQTFFSGSGPAASTAAPLQLRIVSFNIRYATSSPFAGERPWEERAPHLTNQILHEVRFANFHDLQTKSSAGHPASGHVSAFVCLQEVLHTQLVDVLAALNGLPTDEKGDEPAQGPHWAHIGVGRDDGEKKGEYSPIIYPVNTFNVLHYDTVWLSPTPDKPSKGWDAGSIRILTIGVFEHKQTKERLVAANTHLDDQSSKSRFESVKIILSTLRKVHQQWSQGRKLAVFLTGDFNSFPDQEAYMSMKEDGWLSDLHEEIPPRDRYGENVTFTGFQPDKWKDERGRIDYIWFGPNDNSPGNKALGSPWKPIGYAVLPNVFDNKVYLSDHRAVVGDLYL</sequence>
<organism evidence="2 3">
    <name type="scientific">Seiridium unicorne</name>
    <dbReference type="NCBI Taxonomy" id="138068"/>
    <lineage>
        <taxon>Eukaryota</taxon>
        <taxon>Fungi</taxon>
        <taxon>Dikarya</taxon>
        <taxon>Ascomycota</taxon>
        <taxon>Pezizomycotina</taxon>
        <taxon>Sordariomycetes</taxon>
        <taxon>Xylariomycetidae</taxon>
        <taxon>Amphisphaeriales</taxon>
        <taxon>Sporocadaceae</taxon>
        <taxon>Seiridium</taxon>
    </lineage>
</organism>
<evidence type="ECO:0000313" key="3">
    <source>
        <dbReference type="Proteomes" id="UP001408356"/>
    </source>
</evidence>
<evidence type="ECO:0000313" key="2">
    <source>
        <dbReference type="EMBL" id="KAK9418579.1"/>
    </source>
</evidence>
<dbReference type="InterPro" id="IPR036691">
    <property type="entry name" value="Endo/exonu/phosph_ase_sf"/>
</dbReference>
<dbReference type="GO" id="GO:0004519">
    <property type="term" value="F:endonuclease activity"/>
    <property type="evidence" value="ECO:0007669"/>
    <property type="project" value="UniProtKB-KW"/>
</dbReference>
<dbReference type="InterPro" id="IPR050410">
    <property type="entry name" value="CCR4/nocturin_mRNA_transcr"/>
</dbReference>
<feature type="domain" description="Endonuclease/exonuclease/phosphatase" evidence="1">
    <location>
        <begin position="105"/>
        <end position="406"/>
    </location>
</feature>
<dbReference type="Pfam" id="PF03372">
    <property type="entry name" value="Exo_endo_phos"/>
    <property type="match status" value="1"/>
</dbReference>
<keyword evidence="2" id="KW-0255">Endonuclease</keyword>
<comment type="caution">
    <text evidence="2">The sequence shown here is derived from an EMBL/GenBank/DDBJ whole genome shotgun (WGS) entry which is preliminary data.</text>
</comment>
<keyword evidence="2" id="KW-0540">Nuclease</keyword>
<evidence type="ECO:0000259" key="1">
    <source>
        <dbReference type="Pfam" id="PF03372"/>
    </source>
</evidence>
<dbReference type="Proteomes" id="UP001408356">
    <property type="component" value="Unassembled WGS sequence"/>
</dbReference>
<dbReference type="Gene3D" id="3.60.10.10">
    <property type="entry name" value="Endonuclease/exonuclease/phosphatase"/>
    <property type="match status" value="1"/>
</dbReference>
<dbReference type="CDD" id="cd09083">
    <property type="entry name" value="EEP-1"/>
    <property type="match status" value="1"/>
</dbReference>
<protein>
    <submittedName>
        <fullName evidence="2">Endonuclease/exonuclease/phosphatase domain-containing protein</fullName>
    </submittedName>
</protein>
<dbReference type="EMBL" id="JARVKF010000363">
    <property type="protein sequence ID" value="KAK9418579.1"/>
    <property type="molecule type" value="Genomic_DNA"/>
</dbReference>
<keyword evidence="2" id="KW-0378">Hydrolase</keyword>
<dbReference type="SUPFAM" id="SSF56219">
    <property type="entry name" value="DNase I-like"/>
    <property type="match status" value="1"/>
</dbReference>